<evidence type="ECO:0000256" key="2">
    <source>
        <dbReference type="ARBA" id="ARBA00007935"/>
    </source>
</evidence>
<dbReference type="AlphaFoldDB" id="A0A1H9H468"/>
<dbReference type="RefSeq" id="WP_089986053.1">
    <property type="nucleotide sequence ID" value="NZ_FMVP01000006.1"/>
</dbReference>
<keyword evidence="6 8" id="KW-1133">Transmembrane helix</keyword>
<gene>
    <name evidence="9" type="ORF">SAMN02787113_01914</name>
</gene>
<feature type="transmembrane region" description="Helical" evidence="8">
    <location>
        <begin position="306"/>
        <end position="323"/>
    </location>
</feature>
<evidence type="ECO:0000256" key="1">
    <source>
        <dbReference type="ARBA" id="ARBA00004651"/>
    </source>
</evidence>
<dbReference type="SUPFAM" id="SSF81345">
    <property type="entry name" value="ABC transporter involved in vitamin B12 uptake, BtuC"/>
    <property type="match status" value="1"/>
</dbReference>
<dbReference type="Gene3D" id="1.10.3470.10">
    <property type="entry name" value="ABC transporter involved in vitamin B12 uptake, BtuC"/>
    <property type="match status" value="1"/>
</dbReference>
<accession>A0A1H9H468</accession>
<keyword evidence="5 8" id="KW-0812">Transmembrane</keyword>
<feature type="transmembrane region" description="Helical" evidence="8">
    <location>
        <begin position="187"/>
        <end position="206"/>
    </location>
</feature>
<evidence type="ECO:0000256" key="4">
    <source>
        <dbReference type="ARBA" id="ARBA00022475"/>
    </source>
</evidence>
<feature type="transmembrane region" description="Helical" evidence="8">
    <location>
        <begin position="281"/>
        <end position="299"/>
    </location>
</feature>
<dbReference type="FunFam" id="1.10.3470.10:FF:000001">
    <property type="entry name" value="Vitamin B12 ABC transporter permease BtuC"/>
    <property type="match status" value="1"/>
</dbReference>
<evidence type="ECO:0000313" key="9">
    <source>
        <dbReference type="EMBL" id="SEQ57144.1"/>
    </source>
</evidence>
<dbReference type="CDD" id="cd06550">
    <property type="entry name" value="TM_ABC_iron-siderophores_like"/>
    <property type="match status" value="1"/>
</dbReference>
<name>A0A1H9H468_9BACI</name>
<proteinExistence type="inferred from homology"/>
<dbReference type="GO" id="GO:0005886">
    <property type="term" value="C:plasma membrane"/>
    <property type="evidence" value="ECO:0007669"/>
    <property type="project" value="UniProtKB-SubCell"/>
</dbReference>
<sequence length="333" mass="36041">MKKIATAYVLTCTLLIISIWCGVAIGSVHIPIEVLWNQSVDETAANIFWKIRLPRVLLAGLVGASLAIAGAAFQGLLKNPLADPYTLGISSGASVGAVMTIFLNISIPVVGLYALPTFSMIGAIITMVIVMSFARVVDRSLKMETLILTGVIFSSFLGSLISLMIALSGEELRQVIGWLLGSVSMRGWPYVQMIIPFVIVGSLMLWTQRRELNVLLYGEERAKHLGVNVKKSKYLILVGGSMLTGAAVAVSGTIGFVGLVVPHMTRMIWGSDHRHLLPLSFFNGATLLIICDLVARTIILPRELPIGVITAFIGAPVFSYIFYKQRRGKGVRA</sequence>
<dbReference type="Pfam" id="PF01032">
    <property type="entry name" value="FecCD"/>
    <property type="match status" value="1"/>
</dbReference>
<comment type="caution">
    <text evidence="9">The sequence shown here is derived from an EMBL/GenBank/DDBJ whole genome shotgun (WGS) entry which is preliminary data.</text>
</comment>
<keyword evidence="3" id="KW-0813">Transport</keyword>
<feature type="transmembrane region" description="Helical" evidence="8">
    <location>
        <begin position="52"/>
        <end position="73"/>
    </location>
</feature>
<evidence type="ECO:0000256" key="7">
    <source>
        <dbReference type="ARBA" id="ARBA00023136"/>
    </source>
</evidence>
<dbReference type="InterPro" id="IPR000522">
    <property type="entry name" value="ABC_transptr_permease_BtuC"/>
</dbReference>
<feature type="transmembrane region" description="Helical" evidence="8">
    <location>
        <begin position="85"/>
        <end position="107"/>
    </location>
</feature>
<evidence type="ECO:0000313" key="10">
    <source>
        <dbReference type="Proteomes" id="UP000199410"/>
    </source>
</evidence>
<dbReference type="GO" id="GO:0033214">
    <property type="term" value="P:siderophore-iron import into cell"/>
    <property type="evidence" value="ECO:0007669"/>
    <property type="project" value="TreeGrafter"/>
</dbReference>
<organism evidence="9 10">
    <name type="scientific">Lysinibacillus fusiformis</name>
    <dbReference type="NCBI Taxonomy" id="28031"/>
    <lineage>
        <taxon>Bacteria</taxon>
        <taxon>Bacillati</taxon>
        <taxon>Bacillota</taxon>
        <taxon>Bacilli</taxon>
        <taxon>Bacillales</taxon>
        <taxon>Bacillaceae</taxon>
        <taxon>Lysinibacillus</taxon>
    </lineage>
</organism>
<protein>
    <submittedName>
        <fullName evidence="9">Iron complex transport system permease protein</fullName>
    </submittedName>
</protein>
<reference evidence="9 10" key="1">
    <citation type="submission" date="2016-10" db="EMBL/GenBank/DDBJ databases">
        <authorList>
            <person name="Varghese N."/>
            <person name="Submissions S."/>
        </authorList>
    </citation>
    <scope>NUCLEOTIDE SEQUENCE [LARGE SCALE GENOMIC DNA]</scope>
    <source>
        <strain evidence="9 10">TC-13</strain>
    </source>
</reference>
<feature type="transmembrane region" description="Helical" evidence="8">
    <location>
        <begin position="113"/>
        <end position="134"/>
    </location>
</feature>
<keyword evidence="4" id="KW-1003">Cell membrane</keyword>
<feature type="transmembrane region" description="Helical" evidence="8">
    <location>
        <begin position="234"/>
        <end position="261"/>
    </location>
</feature>
<evidence type="ECO:0000256" key="5">
    <source>
        <dbReference type="ARBA" id="ARBA00022692"/>
    </source>
</evidence>
<comment type="similarity">
    <text evidence="2">Belongs to the binding-protein-dependent transport system permease family. FecCD subfamily.</text>
</comment>
<keyword evidence="7 8" id="KW-0472">Membrane</keyword>
<evidence type="ECO:0000256" key="8">
    <source>
        <dbReference type="SAM" id="Phobius"/>
    </source>
</evidence>
<feature type="transmembrane region" description="Helical" evidence="8">
    <location>
        <begin position="7"/>
        <end position="32"/>
    </location>
</feature>
<evidence type="ECO:0000256" key="3">
    <source>
        <dbReference type="ARBA" id="ARBA00022448"/>
    </source>
</evidence>
<dbReference type="InterPro" id="IPR037294">
    <property type="entry name" value="ABC_BtuC-like"/>
</dbReference>
<dbReference type="GO" id="GO:0022857">
    <property type="term" value="F:transmembrane transporter activity"/>
    <property type="evidence" value="ECO:0007669"/>
    <property type="project" value="InterPro"/>
</dbReference>
<dbReference type="PANTHER" id="PTHR30472">
    <property type="entry name" value="FERRIC ENTEROBACTIN TRANSPORT SYSTEM PERMEASE PROTEIN"/>
    <property type="match status" value="1"/>
</dbReference>
<dbReference type="Proteomes" id="UP000199410">
    <property type="component" value="Unassembled WGS sequence"/>
</dbReference>
<comment type="subcellular location">
    <subcellularLocation>
        <location evidence="1">Cell membrane</location>
        <topology evidence="1">Multi-pass membrane protein</topology>
    </subcellularLocation>
</comment>
<dbReference type="PANTHER" id="PTHR30472:SF25">
    <property type="entry name" value="ABC TRANSPORTER PERMEASE PROTEIN MJ0876-RELATED"/>
    <property type="match status" value="1"/>
</dbReference>
<dbReference type="EMBL" id="FOEL01000006">
    <property type="protein sequence ID" value="SEQ57144.1"/>
    <property type="molecule type" value="Genomic_DNA"/>
</dbReference>
<evidence type="ECO:0000256" key="6">
    <source>
        <dbReference type="ARBA" id="ARBA00022989"/>
    </source>
</evidence>
<feature type="transmembrane region" description="Helical" evidence="8">
    <location>
        <begin position="146"/>
        <end position="167"/>
    </location>
</feature>